<dbReference type="AlphaFoldDB" id="A0A1W1XJV0"/>
<dbReference type="NCBIfam" id="TIGR01644">
    <property type="entry name" value="phage_P2_V"/>
    <property type="match status" value="1"/>
</dbReference>
<dbReference type="InterPro" id="IPR037026">
    <property type="entry name" value="Vgr_OB-fold_dom_sf"/>
</dbReference>
<feature type="domain" description="Gp5/Type VI secretion system Vgr protein OB-fold" evidence="1">
    <location>
        <begin position="21"/>
        <end position="88"/>
    </location>
</feature>
<name>A0A1W1XJV0_9NEIS</name>
<dbReference type="OrthoDB" id="4931325at2"/>
<dbReference type="RefSeq" id="WP_084090440.1">
    <property type="nucleotide sequence ID" value="NZ_FWXD01000009.1"/>
</dbReference>
<dbReference type="Pfam" id="PF04717">
    <property type="entry name" value="Phage_base_V"/>
    <property type="match status" value="1"/>
</dbReference>
<dbReference type="Gene3D" id="2.40.50.230">
    <property type="entry name" value="Gp5 N-terminal domain"/>
    <property type="match status" value="1"/>
</dbReference>
<dbReference type="EMBL" id="FWXD01000009">
    <property type="protein sequence ID" value="SMC24225.1"/>
    <property type="molecule type" value="Genomic_DNA"/>
</dbReference>
<dbReference type="Gene3D" id="6.20.150.10">
    <property type="match status" value="1"/>
</dbReference>
<gene>
    <name evidence="2" type="ORF">SAMN02745857_01777</name>
</gene>
<evidence type="ECO:0000313" key="3">
    <source>
        <dbReference type="Proteomes" id="UP000192761"/>
    </source>
</evidence>
<dbReference type="STRING" id="1121001.SAMN02745857_01777"/>
<dbReference type="InterPro" id="IPR044033">
    <property type="entry name" value="GpV-like_apex"/>
</dbReference>
<dbReference type="InterPro" id="IPR013046">
    <property type="entry name" value="GpV/Gp45"/>
</dbReference>
<protein>
    <submittedName>
        <fullName evidence="2">Phage baseplate assembly protein V</fullName>
    </submittedName>
</protein>
<evidence type="ECO:0000313" key="2">
    <source>
        <dbReference type="EMBL" id="SMC24225.1"/>
    </source>
</evidence>
<sequence length="220" mass="22546">MTNSSAFNPSDLPRRIESTIRTGVVIAVDHAGEVCRVSSGELETDWLHWLTFRAGATRSWCPPTVGEQCIVLSPSGETGAGLVLLGLFSDTNPSPSHSPDEHLTVYPDGAQVLYNHATGALQFSGVQSALIEAAGTITLRAGGEIKLDAPQTTSTGKHTVKGLLSYLAGLAGWGDGGAGSVINGPLTQQGGNLTSNGIVLHTHKHTGVQAGASNTGGPSA</sequence>
<dbReference type="Proteomes" id="UP000192761">
    <property type="component" value="Unassembled WGS sequence"/>
</dbReference>
<evidence type="ECO:0000259" key="1">
    <source>
        <dbReference type="Pfam" id="PF04717"/>
    </source>
</evidence>
<reference evidence="2 3" key="1">
    <citation type="submission" date="2017-04" db="EMBL/GenBank/DDBJ databases">
        <authorList>
            <person name="Afonso C.L."/>
            <person name="Miller P.J."/>
            <person name="Scott M.A."/>
            <person name="Spackman E."/>
            <person name="Goraichik I."/>
            <person name="Dimitrov K.M."/>
            <person name="Suarez D.L."/>
            <person name="Swayne D.E."/>
        </authorList>
    </citation>
    <scope>NUCLEOTIDE SEQUENCE [LARGE SCALE GENOMIC DNA]</scope>
    <source>
        <strain evidence="2 3">DSM 23236</strain>
    </source>
</reference>
<dbReference type="Pfam" id="PF18946">
    <property type="entry name" value="Apex"/>
    <property type="match status" value="1"/>
</dbReference>
<accession>A0A1W1XJV0</accession>
<keyword evidence="3" id="KW-1185">Reference proteome</keyword>
<dbReference type="InterPro" id="IPR006531">
    <property type="entry name" value="Gp5/Vgr_OB"/>
</dbReference>
<proteinExistence type="predicted"/>
<organism evidence="2 3">
    <name type="scientific">Andreprevotia lacus DSM 23236</name>
    <dbReference type="NCBI Taxonomy" id="1121001"/>
    <lineage>
        <taxon>Bacteria</taxon>
        <taxon>Pseudomonadati</taxon>
        <taxon>Pseudomonadota</taxon>
        <taxon>Betaproteobacteria</taxon>
        <taxon>Neisseriales</taxon>
        <taxon>Chitinibacteraceae</taxon>
        <taxon>Andreprevotia</taxon>
    </lineage>
</organism>